<gene>
    <name evidence="1" type="ORF">LCGC14_2708490</name>
</gene>
<accession>A0A0F9A1D4</accession>
<protein>
    <submittedName>
        <fullName evidence="1">Uncharacterized protein</fullName>
    </submittedName>
</protein>
<name>A0A0F9A1D4_9ZZZZ</name>
<comment type="caution">
    <text evidence="1">The sequence shown here is derived from an EMBL/GenBank/DDBJ whole genome shotgun (WGS) entry which is preliminary data.</text>
</comment>
<sequence>MDKERIEELSKRPFFKMFPDKVDDLKNRICTCCKEHIFYKHFKNELSIKEYRISGMCQKCQDGVFK</sequence>
<dbReference type="EMBL" id="LAZR01048457">
    <property type="protein sequence ID" value="KKK91885.1"/>
    <property type="molecule type" value="Genomic_DNA"/>
</dbReference>
<evidence type="ECO:0000313" key="1">
    <source>
        <dbReference type="EMBL" id="KKK91885.1"/>
    </source>
</evidence>
<dbReference type="AlphaFoldDB" id="A0A0F9A1D4"/>
<organism evidence="1">
    <name type="scientific">marine sediment metagenome</name>
    <dbReference type="NCBI Taxonomy" id="412755"/>
    <lineage>
        <taxon>unclassified sequences</taxon>
        <taxon>metagenomes</taxon>
        <taxon>ecological metagenomes</taxon>
    </lineage>
</organism>
<reference evidence="1" key="1">
    <citation type="journal article" date="2015" name="Nature">
        <title>Complex archaea that bridge the gap between prokaryotes and eukaryotes.</title>
        <authorList>
            <person name="Spang A."/>
            <person name="Saw J.H."/>
            <person name="Jorgensen S.L."/>
            <person name="Zaremba-Niedzwiedzka K."/>
            <person name="Martijn J."/>
            <person name="Lind A.E."/>
            <person name="van Eijk R."/>
            <person name="Schleper C."/>
            <person name="Guy L."/>
            <person name="Ettema T.J."/>
        </authorList>
    </citation>
    <scope>NUCLEOTIDE SEQUENCE</scope>
</reference>
<proteinExistence type="predicted"/>